<reference evidence="1" key="1">
    <citation type="submission" date="2022-04" db="EMBL/GenBank/DDBJ databases">
        <title>Genome of the entomopathogenic fungus Entomophthora muscae.</title>
        <authorList>
            <person name="Elya C."/>
            <person name="Lovett B.R."/>
            <person name="Lee E."/>
            <person name="Macias A.M."/>
            <person name="Hajek A.E."/>
            <person name="De Bivort B.L."/>
            <person name="Kasson M.T."/>
            <person name="De Fine Licht H.H."/>
            <person name="Stajich J.E."/>
        </authorList>
    </citation>
    <scope>NUCLEOTIDE SEQUENCE</scope>
    <source>
        <strain evidence="1">Berkeley</strain>
    </source>
</reference>
<proteinExistence type="predicted"/>
<organism evidence="1 2">
    <name type="scientific">Entomophthora muscae</name>
    <dbReference type="NCBI Taxonomy" id="34485"/>
    <lineage>
        <taxon>Eukaryota</taxon>
        <taxon>Fungi</taxon>
        <taxon>Fungi incertae sedis</taxon>
        <taxon>Zoopagomycota</taxon>
        <taxon>Entomophthoromycotina</taxon>
        <taxon>Entomophthoromycetes</taxon>
        <taxon>Entomophthorales</taxon>
        <taxon>Entomophthoraceae</taxon>
        <taxon>Entomophthora</taxon>
    </lineage>
</organism>
<sequence>MTKLAWFSIICALVAARATRMDPRQRGINTPQLNASQPIVTLGDRKDCRSKLCRRDGFAQIPKPPGNENPLQTPPLPTEPRPDPAQGYVPTGLPNSLNNATEAKPIAPETTTTVSTPDKIIIPNPAPVEPKPEYNQTIPPKEPQDKVMPEPSKYSTLPAETKATTPEEDPNKPITNILTTKQVEPLTTAPALAPSKADIPTTTPLQSKVDTPTATPLQSKVDTPLQSQVEAPPNALKADIPPTTLPQAKADPPPAAKIPEILLLAPITSLPPKPESTPAYAPLPAEPTDKAIPISPQRPPEEPQYDPSRYTPKAAPRPSPALNFTSHVIHSVYFPNSPFFNQSLNGTAPSSASTELNPTPTQEFSSGSEANPTSHSTNRNVFAFSPMYGSNAGKTYQPISPVLLISIILHLF</sequence>
<dbReference type="Proteomes" id="UP001165960">
    <property type="component" value="Unassembled WGS sequence"/>
</dbReference>
<gene>
    <name evidence="1" type="ORF">DSO57_1008794</name>
</gene>
<evidence type="ECO:0000313" key="2">
    <source>
        <dbReference type="Proteomes" id="UP001165960"/>
    </source>
</evidence>
<evidence type="ECO:0000313" key="1">
    <source>
        <dbReference type="EMBL" id="KAJ9089835.1"/>
    </source>
</evidence>
<accession>A0ACC2UT34</accession>
<dbReference type="EMBL" id="QTSX02000027">
    <property type="protein sequence ID" value="KAJ9089835.1"/>
    <property type="molecule type" value="Genomic_DNA"/>
</dbReference>
<name>A0ACC2UT34_9FUNG</name>
<keyword evidence="2" id="KW-1185">Reference proteome</keyword>
<comment type="caution">
    <text evidence="1">The sequence shown here is derived from an EMBL/GenBank/DDBJ whole genome shotgun (WGS) entry which is preliminary data.</text>
</comment>
<protein>
    <submittedName>
        <fullName evidence="1">Uncharacterized protein</fullName>
    </submittedName>
</protein>